<dbReference type="Pfam" id="PF01979">
    <property type="entry name" value="Amidohydro_1"/>
    <property type="match status" value="1"/>
</dbReference>
<dbReference type="SUPFAM" id="SSF51556">
    <property type="entry name" value="Metallo-dependent hydrolases"/>
    <property type="match status" value="1"/>
</dbReference>
<dbReference type="GO" id="GO:0016810">
    <property type="term" value="F:hydrolase activity, acting on carbon-nitrogen (but not peptide) bonds"/>
    <property type="evidence" value="ECO:0007669"/>
    <property type="project" value="InterPro"/>
</dbReference>
<name>A0A844QAX2_9HYPH</name>
<keyword evidence="3" id="KW-0378">Hydrolase</keyword>
<accession>A0A844QAX2</accession>
<dbReference type="AlphaFoldDB" id="A0A844QAX2"/>
<evidence type="ECO:0000259" key="2">
    <source>
        <dbReference type="Pfam" id="PF01979"/>
    </source>
</evidence>
<dbReference type="EMBL" id="WPHG01000001">
    <property type="protein sequence ID" value="MVA95794.1"/>
    <property type="molecule type" value="Genomic_DNA"/>
</dbReference>
<comment type="caution">
    <text evidence="3">The sequence shown here is derived from an EMBL/GenBank/DDBJ whole genome shotgun (WGS) entry which is preliminary data.</text>
</comment>
<dbReference type="PANTHER" id="PTHR43794">
    <property type="entry name" value="AMINOHYDROLASE SSNA-RELATED"/>
    <property type="match status" value="1"/>
</dbReference>
<gene>
    <name evidence="3" type="ORF">GN330_00820</name>
</gene>
<protein>
    <submittedName>
        <fullName evidence="3">Amidohydrolase family protein</fullName>
    </submittedName>
</protein>
<evidence type="ECO:0000313" key="3">
    <source>
        <dbReference type="EMBL" id="MVA95794.1"/>
    </source>
</evidence>
<keyword evidence="4" id="KW-1185">Reference proteome</keyword>
<dbReference type="InterPro" id="IPR050287">
    <property type="entry name" value="MTA/SAH_deaminase"/>
</dbReference>
<evidence type="ECO:0000313" key="4">
    <source>
        <dbReference type="Proteomes" id="UP000463224"/>
    </source>
</evidence>
<dbReference type="InterPro" id="IPR006680">
    <property type="entry name" value="Amidohydro-rel"/>
</dbReference>
<evidence type="ECO:0000256" key="1">
    <source>
        <dbReference type="ARBA" id="ARBA00006745"/>
    </source>
</evidence>
<feature type="domain" description="Amidohydrolase-related" evidence="2">
    <location>
        <begin position="65"/>
        <end position="431"/>
    </location>
</feature>
<dbReference type="InterPro" id="IPR032466">
    <property type="entry name" value="Metal_Hydrolase"/>
</dbReference>
<dbReference type="InterPro" id="IPR011059">
    <property type="entry name" value="Metal-dep_hydrolase_composite"/>
</dbReference>
<dbReference type="Proteomes" id="UP000463224">
    <property type="component" value="Unassembled WGS sequence"/>
</dbReference>
<dbReference type="RefSeq" id="WP_156710675.1">
    <property type="nucleotide sequence ID" value="NZ_WPHG01000001.1"/>
</dbReference>
<proteinExistence type="inferred from homology"/>
<sequence>MTADAPQPVQMIARGRIITMDPTRRIIEDGAIAIDKGLIVAVGAHADIAGRYRAADMLGGPDALLTPGFIDAHTHCTQCFVRGLTSGELPMIPRIYNPAQRVLTADEAASTVRLLSAQMLRAGVTTLCEGTLNPDHETAILETLEEVGIRSILARGRADQDFHHASLYSQINDRSWVKARDGEAESDLLRTEDLLQRFPSRGDGLIHAAVNASALLGFSPRYFTEGAALARRFDSTLQVHIGRDREEVEFCLDVWKRRPVERLFDLGVVDEHLVAVHAVLASEREIEILAKGKAALAHSPTECVANMNAIPNLPRFRAAGIRVALGCDNQANDMFATMRAAWLIHGARWGVERFDPEFLPAGELLEMSTIESASSLRIDHITGSLEPGKAADFLVMDGTAPHFMASQDVTSELVRYGSRAEILQTVVAGRVLYDRGNFATIDMQGLRDEATAGAAKVRQEVVDRRYRPLPAF</sequence>
<dbReference type="SUPFAM" id="SSF51338">
    <property type="entry name" value="Composite domain of metallo-dependent hydrolases"/>
    <property type="match status" value="1"/>
</dbReference>
<reference evidence="3 4" key="1">
    <citation type="submission" date="2019-12" db="EMBL/GenBank/DDBJ databases">
        <title>Nitratireductor arenosus sp. nov., Isolated from sea sand, Jeju island, South Korea.</title>
        <authorList>
            <person name="Kim W."/>
        </authorList>
    </citation>
    <scope>NUCLEOTIDE SEQUENCE [LARGE SCALE GENOMIC DNA]</scope>
    <source>
        <strain evidence="3 4">CAU 1489</strain>
    </source>
</reference>
<dbReference type="PANTHER" id="PTHR43794:SF5">
    <property type="entry name" value="CHLOROHYDROLASE FAMILY PROTEIN"/>
    <property type="match status" value="1"/>
</dbReference>
<dbReference type="Gene3D" id="2.30.40.10">
    <property type="entry name" value="Urease, subunit C, domain 1"/>
    <property type="match status" value="1"/>
</dbReference>
<comment type="similarity">
    <text evidence="1">Belongs to the metallo-dependent hydrolases superfamily. ATZ/TRZ family.</text>
</comment>
<dbReference type="Gene3D" id="3.20.20.140">
    <property type="entry name" value="Metal-dependent hydrolases"/>
    <property type="match status" value="1"/>
</dbReference>
<organism evidence="3 4">
    <name type="scientific">Nitratireductor arenosus</name>
    <dbReference type="NCBI Taxonomy" id="2682096"/>
    <lineage>
        <taxon>Bacteria</taxon>
        <taxon>Pseudomonadati</taxon>
        <taxon>Pseudomonadota</taxon>
        <taxon>Alphaproteobacteria</taxon>
        <taxon>Hyphomicrobiales</taxon>
        <taxon>Phyllobacteriaceae</taxon>
        <taxon>Nitratireductor</taxon>
    </lineage>
</organism>